<keyword evidence="7 11" id="KW-0831">Ubiquinone biosynthesis</keyword>
<keyword evidence="4 11" id="KW-1003">Cell membrane</keyword>
<keyword evidence="9 11" id="KW-1133">Transmembrane helix</keyword>
<dbReference type="NCBIfam" id="TIGR01474">
    <property type="entry name" value="ubiA_proteo"/>
    <property type="match status" value="1"/>
</dbReference>
<dbReference type="PROSITE" id="PS00943">
    <property type="entry name" value="UBIA"/>
    <property type="match status" value="1"/>
</dbReference>
<proteinExistence type="inferred from homology"/>
<evidence type="ECO:0000256" key="12">
    <source>
        <dbReference type="NCBIfam" id="TIGR01474"/>
    </source>
</evidence>
<feature type="transmembrane region" description="Helical" evidence="11">
    <location>
        <begin position="122"/>
        <end position="143"/>
    </location>
</feature>
<feature type="transmembrane region" description="Helical" evidence="11">
    <location>
        <begin position="53"/>
        <end position="70"/>
    </location>
</feature>
<evidence type="ECO:0000256" key="5">
    <source>
        <dbReference type="ARBA" id="ARBA00022519"/>
    </source>
</evidence>
<accession>A0ABZ0ULK8</accession>
<dbReference type="PANTHER" id="PTHR11048:SF28">
    <property type="entry name" value="4-HYDROXYBENZOATE POLYPRENYLTRANSFERASE, MITOCHONDRIAL"/>
    <property type="match status" value="1"/>
</dbReference>
<keyword evidence="10 11" id="KW-0472">Membrane</keyword>
<feature type="transmembrane region" description="Helical" evidence="11">
    <location>
        <begin position="253"/>
        <end position="277"/>
    </location>
</feature>
<dbReference type="InterPro" id="IPR030470">
    <property type="entry name" value="UbiA_prenylTrfase_CS"/>
</dbReference>
<keyword evidence="11" id="KW-0460">Magnesium</keyword>
<dbReference type="EMBL" id="CP110820">
    <property type="protein sequence ID" value="WPX96136.1"/>
    <property type="molecule type" value="Genomic_DNA"/>
</dbReference>
<evidence type="ECO:0000256" key="4">
    <source>
        <dbReference type="ARBA" id="ARBA00022475"/>
    </source>
</evidence>
<gene>
    <name evidence="11" type="primary">ubiA</name>
    <name evidence="13" type="ORF">Bandiella_00240</name>
</gene>
<evidence type="ECO:0000256" key="2">
    <source>
        <dbReference type="ARBA" id="ARBA00004141"/>
    </source>
</evidence>
<comment type="function">
    <text evidence="11">Catalyzes the prenylation of para-hydroxybenzoate (PHB) with an all-trans polyprenyl group. Mediates the second step in the final reaction sequence of ubiquinone-8 (UQ-8) biosynthesis, which is the condensation of the polyisoprenoid side chain with PHB, generating the first membrane-bound Q intermediate 3-octaprenyl-4-hydroxybenzoate.</text>
</comment>
<feature type="transmembrane region" description="Helical" evidence="11">
    <location>
        <begin position="149"/>
        <end position="166"/>
    </location>
</feature>
<dbReference type="Gene3D" id="1.20.120.1780">
    <property type="entry name" value="UbiA prenyltransferase"/>
    <property type="match status" value="1"/>
</dbReference>
<reference evidence="13 14" key="1">
    <citation type="submission" date="2022-11" db="EMBL/GenBank/DDBJ databases">
        <title>Host association and intracellularity evolved multiple times independently in the Rickettsiales.</title>
        <authorList>
            <person name="Castelli M."/>
            <person name="Nardi T."/>
            <person name="Gammuto L."/>
            <person name="Bellinzona G."/>
            <person name="Sabaneyeva E."/>
            <person name="Potekhin A."/>
            <person name="Serra V."/>
            <person name="Petroni G."/>
            <person name="Sassera D."/>
        </authorList>
    </citation>
    <scope>NUCLEOTIDE SEQUENCE [LARGE SCALE GENOMIC DNA]</scope>
    <source>
        <strain evidence="13 14">NDG2</strain>
    </source>
</reference>
<dbReference type="EC" id="2.5.1.39" evidence="11 12"/>
<dbReference type="InterPro" id="IPR000537">
    <property type="entry name" value="UbiA_prenyltransferase"/>
</dbReference>
<dbReference type="Pfam" id="PF01040">
    <property type="entry name" value="UbiA"/>
    <property type="match status" value="1"/>
</dbReference>
<protein>
    <recommendedName>
        <fullName evidence="11 12">4-hydroxybenzoate octaprenyltransferase</fullName>
        <ecNumber evidence="11 12">2.5.1.39</ecNumber>
    </recommendedName>
    <alternativeName>
        <fullName evidence="11">4-HB polyprenyltransferase</fullName>
    </alternativeName>
</protein>
<name>A0ABZ0ULK8_9RICK</name>
<evidence type="ECO:0000256" key="3">
    <source>
        <dbReference type="ARBA" id="ARBA00005985"/>
    </source>
</evidence>
<feature type="transmembrane region" description="Helical" evidence="11">
    <location>
        <begin position="175"/>
        <end position="192"/>
    </location>
</feature>
<comment type="cofactor">
    <cofactor evidence="1 11">
        <name>Mg(2+)</name>
        <dbReference type="ChEBI" id="CHEBI:18420"/>
    </cofactor>
</comment>
<evidence type="ECO:0000256" key="9">
    <source>
        <dbReference type="ARBA" id="ARBA00022989"/>
    </source>
</evidence>
<evidence type="ECO:0000313" key="13">
    <source>
        <dbReference type="EMBL" id="WPX96136.1"/>
    </source>
</evidence>
<keyword evidence="14" id="KW-1185">Reference proteome</keyword>
<evidence type="ECO:0000256" key="10">
    <source>
        <dbReference type="ARBA" id="ARBA00023136"/>
    </source>
</evidence>
<dbReference type="PANTHER" id="PTHR11048">
    <property type="entry name" value="PRENYLTRANSFERASES"/>
    <property type="match status" value="1"/>
</dbReference>
<comment type="similarity">
    <text evidence="3 11">Belongs to the UbiA prenyltransferase family.</text>
</comment>
<feature type="transmembrane region" description="Helical" evidence="11">
    <location>
        <begin position="76"/>
        <end position="101"/>
    </location>
</feature>
<comment type="subcellular location">
    <subcellularLocation>
        <location evidence="11">Cell inner membrane</location>
        <topology evidence="11">Multi-pass membrane protein</topology>
    </subcellularLocation>
    <subcellularLocation>
        <location evidence="2">Membrane</location>
        <topology evidence="2">Multi-pass membrane protein</topology>
    </subcellularLocation>
</comment>
<sequence>MKKQVSNRFQKIVTKCNNLISSVGQKSHNLFLQLHHCCNSSPYARLMRLHEPVGILLVLLPVLWALVAASSNVFQFMLWLPIFIIGAVATRSAGCILNDIVDREIDKYVERTKKRPLTNGELSVIQAKKFVIIPVGVSLIILLFLPIKAIFFGILAGVLTALYPFAKRYSNFPQIFLGLIFNLGVFIAWFTIQDYLSFVPILIYIAAVLWTIGYDTIYAHQDKQYDRKIGVKSMAITLQNQTKEVVRYLYRMAILLLGLAGLNLNLNAVFFLLIFLVSLKLNEQIDDVELDSPTDCKNKFYSNVDYQLIILLAFTLGEI</sequence>
<evidence type="ECO:0000256" key="11">
    <source>
        <dbReference type="HAMAP-Rule" id="MF_01635"/>
    </source>
</evidence>
<dbReference type="CDD" id="cd13959">
    <property type="entry name" value="PT_UbiA_COQ2"/>
    <property type="match status" value="1"/>
</dbReference>
<comment type="pathway">
    <text evidence="11">Cofactor biosynthesis; ubiquinone biosynthesis.</text>
</comment>
<dbReference type="InterPro" id="IPR044878">
    <property type="entry name" value="UbiA_sf"/>
</dbReference>
<dbReference type="InterPro" id="IPR006370">
    <property type="entry name" value="HB_polyprenyltransferase-like"/>
</dbReference>
<evidence type="ECO:0000256" key="1">
    <source>
        <dbReference type="ARBA" id="ARBA00001946"/>
    </source>
</evidence>
<dbReference type="RefSeq" id="WP_323733049.1">
    <property type="nucleotide sequence ID" value="NZ_CP110820.1"/>
</dbReference>
<dbReference type="InterPro" id="IPR039653">
    <property type="entry name" value="Prenyltransferase"/>
</dbReference>
<dbReference type="HAMAP" id="MF_01635">
    <property type="entry name" value="UbiA"/>
    <property type="match status" value="1"/>
</dbReference>
<evidence type="ECO:0000256" key="7">
    <source>
        <dbReference type="ARBA" id="ARBA00022688"/>
    </source>
</evidence>
<evidence type="ECO:0000313" key="14">
    <source>
        <dbReference type="Proteomes" id="UP001327219"/>
    </source>
</evidence>
<evidence type="ECO:0000256" key="8">
    <source>
        <dbReference type="ARBA" id="ARBA00022692"/>
    </source>
</evidence>
<keyword evidence="8 11" id="KW-0812">Transmembrane</keyword>
<organism evidence="13 14">
    <name type="scientific">Candidatus Bandiella euplotis</name>
    <dbReference type="NCBI Taxonomy" id="1664265"/>
    <lineage>
        <taxon>Bacteria</taxon>
        <taxon>Pseudomonadati</taxon>
        <taxon>Pseudomonadota</taxon>
        <taxon>Alphaproteobacteria</taxon>
        <taxon>Rickettsiales</taxon>
        <taxon>Candidatus Midichloriaceae</taxon>
        <taxon>Candidatus Bandiella</taxon>
    </lineage>
</organism>
<keyword evidence="6 11" id="KW-0808">Transferase</keyword>
<dbReference type="Gene3D" id="1.10.357.140">
    <property type="entry name" value="UbiA prenyltransferase"/>
    <property type="match status" value="1"/>
</dbReference>
<comment type="catalytic activity">
    <reaction evidence="11">
        <text>all-trans-octaprenyl diphosphate + 4-hydroxybenzoate = 4-hydroxy-3-(all-trans-octaprenyl)benzoate + diphosphate</text>
        <dbReference type="Rhea" id="RHEA:27782"/>
        <dbReference type="ChEBI" id="CHEBI:1617"/>
        <dbReference type="ChEBI" id="CHEBI:17879"/>
        <dbReference type="ChEBI" id="CHEBI:33019"/>
        <dbReference type="ChEBI" id="CHEBI:57711"/>
        <dbReference type="EC" id="2.5.1.39"/>
    </reaction>
</comment>
<keyword evidence="5 11" id="KW-0997">Cell inner membrane</keyword>
<evidence type="ECO:0000256" key="6">
    <source>
        <dbReference type="ARBA" id="ARBA00022679"/>
    </source>
</evidence>
<dbReference type="Proteomes" id="UP001327219">
    <property type="component" value="Chromosome"/>
</dbReference>
<feature type="transmembrane region" description="Helical" evidence="11">
    <location>
        <begin position="198"/>
        <end position="218"/>
    </location>
</feature>